<feature type="domain" description="START" evidence="8">
    <location>
        <begin position="305"/>
        <end position="467"/>
    </location>
</feature>
<dbReference type="SUPFAM" id="SSF55961">
    <property type="entry name" value="Bet v1-like"/>
    <property type="match status" value="3"/>
</dbReference>
<dbReference type="InterPro" id="IPR013083">
    <property type="entry name" value="Znf_RING/FYVE/PHD"/>
</dbReference>
<feature type="domain" description="START" evidence="8">
    <location>
        <begin position="562"/>
        <end position="742"/>
    </location>
</feature>
<dbReference type="CDD" id="cd00177">
    <property type="entry name" value="START"/>
    <property type="match status" value="3"/>
</dbReference>
<dbReference type="Pfam" id="PF01852">
    <property type="entry name" value="START"/>
    <property type="match status" value="3"/>
</dbReference>
<protein>
    <recommendedName>
        <fullName evidence="10">FYVE-type domain-containing protein</fullName>
    </recommendedName>
</protein>
<dbReference type="GO" id="GO:0005737">
    <property type="term" value="C:cytoplasm"/>
    <property type="evidence" value="ECO:0007669"/>
    <property type="project" value="UniProtKB-ARBA"/>
</dbReference>
<dbReference type="InterPro" id="IPR000306">
    <property type="entry name" value="Znf_FYVE"/>
</dbReference>
<evidence type="ECO:0000256" key="2">
    <source>
        <dbReference type="ARBA" id="ARBA00022771"/>
    </source>
</evidence>
<keyword evidence="3" id="KW-0862">Zinc</keyword>
<feature type="domain" description="FYVE-type" evidence="7">
    <location>
        <begin position="793"/>
        <end position="850"/>
    </location>
</feature>
<gene>
    <name evidence="9" type="ORF">H310_13865</name>
</gene>
<keyword evidence="6" id="KW-0472">Membrane</keyword>
<sequence length="941" mass="100770">MPGLDENDDTVRLLLAMETSPASSPASTCAQPSTWSEEKVVDDITVFRGVVPGCDWNAVKATGIVPCATAFLAAKLIDEAEMPRFDKMVARVTILNTNHASNTTTSVRHVQLKPVLVTKAREFVVETTTNAPSVVDDSATIAIASRSTAWPGVPPTASYVRGINFISGYILRPVVVVVAGNASSVGCHVTLIAHVDPGGLLPAVVMNLLAVDAPWKLLRRFRKLYAHDASVPDVARQTRALTRAIESTVAHTSRSRSAPPPPLDTQPPCSSGADPGTPRGLEQFACESVAILLAKASDHCVDTTWSHVKATSTAIDVFRGAVQGSDWTAVKATGVVRCSAARLASKLMDPTEIVRFDDMTASCRVLMALPNSTTSVRHITAKPVFPTAARDFVVMSTMEVKPDDVVVIATRSMDHATAPATSNFVRGHINISGYILDPVDLGPEPACHVTMMAHMDLGGMLPAVVINLLSVEAPAKLLNKVRELYGTTGATASLPRRRLLPDVTACRNESTEARPDPGRSPNGGQVDGSPIARDALDNYAAFGNASIELLVANVSDASTIAWTEVKLHDGIAVYRGAVPNSDWNAVKATCVVQCPAWFLAGKLQNPADMTTFDTMTASCHVLADFSGRVSVRHVQAKPVFPTTARDFVVVTAVHEVAGSSSASDHQDRFVIASRSTTHPKAPETKQFVRGTNNISGYVVDGVDGGACRVTMMAHMDLGGMLPAVVINALAVDAPYKLLKRFRTLYELESFPRRPSIPPQPAAPATLLMESHQHLGPDVLGSTRVPDRTSYDPKTRTSRCYVCSNTMATFLLRHNCQICGHVVCGSCSTHRIHTNYWTTLRTCDTCVVHLQQKHVPALLPPQPSSTAAITTPASARAIEPALAIQPSSMFCYAFDQWKYGRRLASAAWVAGCLVLVLPVVLGVLSNSAMVDFAQAVKVYFDT</sequence>
<dbReference type="CDD" id="cd00065">
    <property type="entry name" value="FYVE_like_SF"/>
    <property type="match status" value="1"/>
</dbReference>
<feature type="transmembrane region" description="Helical" evidence="6">
    <location>
        <begin position="902"/>
        <end position="923"/>
    </location>
</feature>
<evidence type="ECO:0008006" key="10">
    <source>
        <dbReference type="Google" id="ProtNLM"/>
    </source>
</evidence>
<evidence type="ECO:0000256" key="6">
    <source>
        <dbReference type="SAM" id="Phobius"/>
    </source>
</evidence>
<keyword evidence="6" id="KW-0812">Transmembrane</keyword>
<dbReference type="GO" id="GO:0008270">
    <property type="term" value="F:zinc ion binding"/>
    <property type="evidence" value="ECO:0007669"/>
    <property type="project" value="UniProtKB-KW"/>
</dbReference>
<dbReference type="InterPro" id="IPR051213">
    <property type="entry name" value="START_lipid_transfer"/>
</dbReference>
<dbReference type="PANTHER" id="PTHR19308:SF14">
    <property type="entry name" value="START DOMAIN-CONTAINING PROTEIN"/>
    <property type="match status" value="1"/>
</dbReference>
<accession>A0A024TBS2</accession>
<keyword evidence="6" id="KW-1133">Transmembrane helix</keyword>
<dbReference type="PANTHER" id="PTHR19308">
    <property type="entry name" value="PHOSPHATIDYLCHOLINE TRANSFER PROTEIN"/>
    <property type="match status" value="1"/>
</dbReference>
<dbReference type="OrthoDB" id="5403181at2759"/>
<evidence type="ECO:0000256" key="4">
    <source>
        <dbReference type="PROSITE-ProRule" id="PRU00091"/>
    </source>
</evidence>
<dbReference type="SUPFAM" id="SSF57903">
    <property type="entry name" value="FYVE/PHD zinc finger"/>
    <property type="match status" value="1"/>
</dbReference>
<dbReference type="EMBL" id="KI914008">
    <property type="protein sequence ID" value="ETV91615.1"/>
    <property type="molecule type" value="Genomic_DNA"/>
</dbReference>
<dbReference type="InterPro" id="IPR002913">
    <property type="entry name" value="START_lipid-bd_dom"/>
</dbReference>
<dbReference type="InterPro" id="IPR017455">
    <property type="entry name" value="Znf_FYVE-rel"/>
</dbReference>
<feature type="domain" description="START" evidence="8">
    <location>
        <begin position="35"/>
        <end position="223"/>
    </location>
</feature>
<dbReference type="GO" id="GO:0008289">
    <property type="term" value="F:lipid binding"/>
    <property type="evidence" value="ECO:0007669"/>
    <property type="project" value="InterPro"/>
</dbReference>
<evidence type="ECO:0000313" key="9">
    <source>
        <dbReference type="EMBL" id="ETV91615.1"/>
    </source>
</evidence>
<dbReference type="Gene3D" id="3.30.530.20">
    <property type="match status" value="3"/>
</dbReference>
<dbReference type="InterPro" id="IPR023393">
    <property type="entry name" value="START-like_dom_sf"/>
</dbReference>
<keyword evidence="2 4" id="KW-0863">Zinc-finger</keyword>
<organism evidence="9">
    <name type="scientific">Aphanomyces invadans</name>
    <dbReference type="NCBI Taxonomy" id="157072"/>
    <lineage>
        <taxon>Eukaryota</taxon>
        <taxon>Sar</taxon>
        <taxon>Stramenopiles</taxon>
        <taxon>Oomycota</taxon>
        <taxon>Saprolegniomycetes</taxon>
        <taxon>Saprolegniales</taxon>
        <taxon>Verrucalvaceae</taxon>
        <taxon>Aphanomyces</taxon>
    </lineage>
</organism>
<dbReference type="PROSITE" id="PS50848">
    <property type="entry name" value="START"/>
    <property type="match status" value="3"/>
</dbReference>
<evidence type="ECO:0000256" key="1">
    <source>
        <dbReference type="ARBA" id="ARBA00022723"/>
    </source>
</evidence>
<dbReference type="AlphaFoldDB" id="A0A024TBS2"/>
<dbReference type="SMART" id="SM00064">
    <property type="entry name" value="FYVE"/>
    <property type="match status" value="1"/>
</dbReference>
<evidence type="ECO:0000256" key="3">
    <source>
        <dbReference type="ARBA" id="ARBA00022833"/>
    </source>
</evidence>
<dbReference type="SMART" id="SM00234">
    <property type="entry name" value="START"/>
    <property type="match status" value="3"/>
</dbReference>
<evidence type="ECO:0000259" key="8">
    <source>
        <dbReference type="PROSITE" id="PS50848"/>
    </source>
</evidence>
<reference evidence="9" key="1">
    <citation type="submission" date="2013-12" db="EMBL/GenBank/DDBJ databases">
        <title>The Genome Sequence of Aphanomyces invadans NJM9701.</title>
        <authorList>
            <consortium name="The Broad Institute Genomics Platform"/>
            <person name="Russ C."/>
            <person name="Tyler B."/>
            <person name="van West P."/>
            <person name="Dieguez-Uribeondo J."/>
            <person name="Young S.K."/>
            <person name="Zeng Q."/>
            <person name="Gargeya S."/>
            <person name="Fitzgerald M."/>
            <person name="Abouelleil A."/>
            <person name="Alvarado L."/>
            <person name="Chapman S.B."/>
            <person name="Gainer-Dewar J."/>
            <person name="Goldberg J."/>
            <person name="Griggs A."/>
            <person name="Gujja S."/>
            <person name="Hansen M."/>
            <person name="Howarth C."/>
            <person name="Imamovic A."/>
            <person name="Ireland A."/>
            <person name="Larimer J."/>
            <person name="McCowan C."/>
            <person name="Murphy C."/>
            <person name="Pearson M."/>
            <person name="Poon T.W."/>
            <person name="Priest M."/>
            <person name="Roberts A."/>
            <person name="Saif S."/>
            <person name="Shea T."/>
            <person name="Sykes S."/>
            <person name="Wortman J."/>
            <person name="Nusbaum C."/>
            <person name="Birren B."/>
        </authorList>
    </citation>
    <scope>NUCLEOTIDE SEQUENCE [LARGE SCALE GENOMIC DNA]</scope>
    <source>
        <strain evidence="9">NJM9701</strain>
    </source>
</reference>
<name>A0A024TBS2_9STRA</name>
<dbReference type="PROSITE" id="PS50178">
    <property type="entry name" value="ZF_FYVE"/>
    <property type="match status" value="1"/>
</dbReference>
<dbReference type="RefSeq" id="XP_008879734.1">
    <property type="nucleotide sequence ID" value="XM_008881512.1"/>
</dbReference>
<feature type="region of interest" description="Disordered" evidence="5">
    <location>
        <begin position="507"/>
        <end position="527"/>
    </location>
</feature>
<dbReference type="VEuPathDB" id="FungiDB:H310_13865"/>
<feature type="region of interest" description="Disordered" evidence="5">
    <location>
        <begin position="248"/>
        <end position="277"/>
    </location>
</feature>
<proteinExistence type="predicted"/>
<dbReference type="Gene3D" id="3.30.40.10">
    <property type="entry name" value="Zinc/RING finger domain, C3HC4 (zinc finger)"/>
    <property type="match status" value="1"/>
</dbReference>
<dbReference type="InterPro" id="IPR011011">
    <property type="entry name" value="Znf_FYVE_PHD"/>
</dbReference>
<keyword evidence="1" id="KW-0479">Metal-binding</keyword>
<dbReference type="GeneID" id="20090915"/>
<evidence type="ECO:0000256" key="5">
    <source>
        <dbReference type="SAM" id="MobiDB-lite"/>
    </source>
</evidence>
<evidence type="ECO:0000259" key="7">
    <source>
        <dbReference type="PROSITE" id="PS50178"/>
    </source>
</evidence>
<dbReference type="Pfam" id="PF01363">
    <property type="entry name" value="FYVE"/>
    <property type="match status" value="1"/>
</dbReference>